<dbReference type="Gene3D" id="3.10.450.50">
    <property type="match status" value="1"/>
</dbReference>
<name>A0A2S9IE62_9GAMM</name>
<dbReference type="AlphaFoldDB" id="A0A2S9IE62"/>
<gene>
    <name evidence="3" type="ORF">CQW29_08110</name>
</gene>
<dbReference type="Proteomes" id="UP000239181">
    <property type="component" value="Unassembled WGS sequence"/>
</dbReference>
<feature type="signal peptide" evidence="1">
    <location>
        <begin position="1"/>
        <end position="19"/>
    </location>
</feature>
<evidence type="ECO:0000313" key="4">
    <source>
        <dbReference type="Proteomes" id="UP000239181"/>
    </source>
</evidence>
<evidence type="ECO:0000259" key="2">
    <source>
        <dbReference type="Pfam" id="PF12883"/>
    </source>
</evidence>
<protein>
    <recommendedName>
        <fullName evidence="2">DUF3828 domain-containing protein</fullName>
    </recommendedName>
</protein>
<dbReference type="InterPro" id="IPR024289">
    <property type="entry name" value="DUF3828"/>
</dbReference>
<proteinExistence type="predicted"/>
<feature type="domain" description="DUF3828" evidence="2">
    <location>
        <begin position="29"/>
        <end position="141"/>
    </location>
</feature>
<dbReference type="Pfam" id="PF12883">
    <property type="entry name" value="DUF3828"/>
    <property type="match status" value="1"/>
</dbReference>
<keyword evidence="4" id="KW-1185">Reference proteome</keyword>
<keyword evidence="1" id="KW-0732">Signal</keyword>
<dbReference type="EMBL" id="PDET01000004">
    <property type="protein sequence ID" value="PRD16085.1"/>
    <property type="molecule type" value="Genomic_DNA"/>
</dbReference>
<dbReference type="RefSeq" id="WP_105592219.1">
    <property type="nucleotide sequence ID" value="NZ_PDET01000004.1"/>
</dbReference>
<comment type="caution">
    <text evidence="3">The sequence shown here is derived from an EMBL/GenBank/DDBJ whole genome shotgun (WGS) entry which is preliminary data.</text>
</comment>
<dbReference type="OrthoDB" id="7000318at2"/>
<sequence>MKKWLLMLIAPIFAFQAMAAEHNADPHSTSVAFYSWYLTALSKEESPIDEHDPLLSEYVTQRLLQKINLLIKSPEGMDDDYFLQDQDYSDGWVNNVSVSDFTLNGNRAFGDVTLGRDPTDQQHLLVTLVHEHDGWKIDDVQLEPAAGVEPPPAG</sequence>
<feature type="chain" id="PRO_5015672975" description="DUF3828 domain-containing protein" evidence="1">
    <location>
        <begin position="20"/>
        <end position="154"/>
    </location>
</feature>
<evidence type="ECO:0000313" key="3">
    <source>
        <dbReference type="EMBL" id="PRD16085.1"/>
    </source>
</evidence>
<reference evidence="3 4" key="1">
    <citation type="submission" date="2017-10" db="EMBL/GenBank/DDBJ databases">
        <title>Draft genome of two endophytic bacteria isolated from 'guarana' Paullinia cupana (Mart.) Ducke.</title>
        <authorList>
            <person name="Siqueira K.A."/>
            <person name="Liotti R.G."/>
            <person name="Mendes T.A."/>
            <person name="Soares M.A."/>
        </authorList>
    </citation>
    <scope>NUCLEOTIDE SEQUENCE [LARGE SCALE GENOMIC DNA]</scope>
    <source>
        <strain evidence="3 4">342</strain>
    </source>
</reference>
<accession>A0A2S9IE62</accession>
<organism evidence="3 4">
    <name type="scientific">Pantoea coffeiphila</name>
    <dbReference type="NCBI Taxonomy" id="1465635"/>
    <lineage>
        <taxon>Bacteria</taxon>
        <taxon>Pseudomonadati</taxon>
        <taxon>Pseudomonadota</taxon>
        <taxon>Gammaproteobacteria</taxon>
        <taxon>Enterobacterales</taxon>
        <taxon>Erwiniaceae</taxon>
        <taxon>Pantoea</taxon>
    </lineage>
</organism>
<evidence type="ECO:0000256" key="1">
    <source>
        <dbReference type="SAM" id="SignalP"/>
    </source>
</evidence>